<dbReference type="Proteomes" id="UP001151287">
    <property type="component" value="Unassembled WGS sequence"/>
</dbReference>
<evidence type="ECO:0000256" key="6">
    <source>
        <dbReference type="RuleBase" id="RU003894"/>
    </source>
</evidence>
<evidence type="ECO:0000259" key="8">
    <source>
        <dbReference type="PROSITE" id="PS51504"/>
    </source>
</evidence>
<organism evidence="9 10">
    <name type="scientific">Rhynchospora breviuscula</name>
    <dbReference type="NCBI Taxonomy" id="2022672"/>
    <lineage>
        <taxon>Eukaryota</taxon>
        <taxon>Viridiplantae</taxon>
        <taxon>Streptophyta</taxon>
        <taxon>Embryophyta</taxon>
        <taxon>Tracheophyta</taxon>
        <taxon>Spermatophyta</taxon>
        <taxon>Magnoliopsida</taxon>
        <taxon>Liliopsida</taxon>
        <taxon>Poales</taxon>
        <taxon>Cyperaceae</taxon>
        <taxon>Cyperoideae</taxon>
        <taxon>Rhynchosporeae</taxon>
        <taxon>Rhynchospora</taxon>
    </lineage>
</organism>
<evidence type="ECO:0000256" key="1">
    <source>
        <dbReference type="ARBA" id="ARBA00004123"/>
    </source>
</evidence>
<dbReference type="OrthoDB" id="1110759at2759"/>
<dbReference type="GO" id="GO:0000786">
    <property type="term" value="C:nucleosome"/>
    <property type="evidence" value="ECO:0007669"/>
    <property type="project" value="InterPro"/>
</dbReference>
<dbReference type="SMART" id="SM00526">
    <property type="entry name" value="H15"/>
    <property type="match status" value="1"/>
</dbReference>
<reference evidence="9" key="1">
    <citation type="journal article" date="2022" name="Cell">
        <title>Repeat-based holocentromeres influence genome architecture and karyotype evolution.</title>
        <authorList>
            <person name="Hofstatter P.G."/>
            <person name="Thangavel G."/>
            <person name="Lux T."/>
            <person name="Neumann P."/>
            <person name="Vondrak T."/>
            <person name="Novak P."/>
            <person name="Zhang M."/>
            <person name="Costa L."/>
            <person name="Castellani M."/>
            <person name="Scott A."/>
            <person name="Toegelov H."/>
            <person name="Fuchs J."/>
            <person name="Mata-Sucre Y."/>
            <person name="Dias Y."/>
            <person name="Vanzela A.L.L."/>
            <person name="Huettel B."/>
            <person name="Almeida C.C.S."/>
            <person name="Simkova H."/>
            <person name="Souza G."/>
            <person name="Pedrosa-Harand A."/>
            <person name="Macas J."/>
            <person name="Mayer K.F.X."/>
            <person name="Houben A."/>
            <person name="Marques A."/>
        </authorList>
    </citation>
    <scope>NUCLEOTIDE SEQUENCE</scope>
    <source>
        <strain evidence="9">RhyBre1mFocal</strain>
    </source>
</reference>
<proteinExistence type="inferred from homology"/>
<evidence type="ECO:0000313" key="10">
    <source>
        <dbReference type="Proteomes" id="UP001151287"/>
    </source>
</evidence>
<feature type="compositionally biased region" description="Basic residues" evidence="7">
    <location>
        <begin position="49"/>
        <end position="62"/>
    </location>
</feature>
<gene>
    <name evidence="9" type="ORF">LUZ63_009450</name>
</gene>
<feature type="domain" description="H15" evidence="8">
    <location>
        <begin position="64"/>
        <end position="134"/>
    </location>
</feature>
<feature type="compositionally biased region" description="Basic residues" evidence="7">
    <location>
        <begin position="175"/>
        <end position="198"/>
    </location>
</feature>
<dbReference type="InterPro" id="IPR036388">
    <property type="entry name" value="WH-like_DNA-bd_sf"/>
</dbReference>
<evidence type="ECO:0000256" key="3">
    <source>
        <dbReference type="ARBA" id="ARBA00022454"/>
    </source>
</evidence>
<feature type="region of interest" description="Disordered" evidence="7">
    <location>
        <begin position="1"/>
        <end position="70"/>
    </location>
</feature>
<dbReference type="GO" id="GO:0005634">
    <property type="term" value="C:nucleus"/>
    <property type="evidence" value="ECO:0007669"/>
    <property type="project" value="UniProtKB-SubCell"/>
</dbReference>
<protein>
    <recommendedName>
        <fullName evidence="8">H15 domain-containing protein</fullName>
    </recommendedName>
</protein>
<dbReference type="GO" id="GO:0030527">
    <property type="term" value="F:structural constituent of chromatin"/>
    <property type="evidence" value="ECO:0007669"/>
    <property type="project" value="InterPro"/>
</dbReference>
<dbReference type="GO" id="GO:0045910">
    <property type="term" value="P:negative regulation of DNA recombination"/>
    <property type="evidence" value="ECO:0007669"/>
    <property type="project" value="TreeGrafter"/>
</dbReference>
<evidence type="ECO:0000256" key="4">
    <source>
        <dbReference type="ARBA" id="ARBA00023125"/>
    </source>
</evidence>
<dbReference type="PROSITE" id="PS51504">
    <property type="entry name" value="H15"/>
    <property type="match status" value="1"/>
</dbReference>
<dbReference type="GO" id="GO:0030261">
    <property type="term" value="P:chromosome condensation"/>
    <property type="evidence" value="ECO:0007669"/>
    <property type="project" value="TreeGrafter"/>
</dbReference>
<dbReference type="CDD" id="cd00073">
    <property type="entry name" value="H15"/>
    <property type="match status" value="1"/>
</dbReference>
<accession>A0A9Q0CFH1</accession>
<dbReference type="InterPro" id="IPR005819">
    <property type="entry name" value="H1/H5"/>
</dbReference>
<dbReference type="AlphaFoldDB" id="A0A9Q0CFH1"/>
<dbReference type="SUPFAM" id="SSF46785">
    <property type="entry name" value="Winged helix' DNA-binding domain"/>
    <property type="match status" value="1"/>
</dbReference>
<dbReference type="PANTHER" id="PTHR11467:SF36">
    <property type="entry name" value="HISTONE 24-RELATED"/>
    <property type="match status" value="1"/>
</dbReference>
<comment type="similarity">
    <text evidence="6">Belongs to the histone H1/H5 family.</text>
</comment>
<keyword evidence="10" id="KW-1185">Reference proteome</keyword>
<sequence>MSTEENTEPVAAPNEPEPPSEPVEPSSADPTATDTAPVEAKPADEKPKKEKKPRAPRKKKTTPSHPPYFEMIKEAITALDDNTGSSSYAIAKYMEQNHKEELPANYKKVLAIQLKNFTAKGKLEKVRASFKLKEVEVPKKKKKNPVTKEISKIPTKARSKRKAPAAVMGTDMKKKSTTRPTRAKKAKKAAPPKPKQPKSIKSSTSKKANKAVAG</sequence>
<evidence type="ECO:0000256" key="7">
    <source>
        <dbReference type="SAM" id="MobiDB-lite"/>
    </source>
</evidence>
<dbReference type="GO" id="GO:0003690">
    <property type="term" value="F:double-stranded DNA binding"/>
    <property type="evidence" value="ECO:0007669"/>
    <property type="project" value="TreeGrafter"/>
</dbReference>
<dbReference type="Pfam" id="PF00538">
    <property type="entry name" value="Linker_histone"/>
    <property type="match status" value="1"/>
</dbReference>
<dbReference type="EMBL" id="JAMQYH010000003">
    <property type="protein sequence ID" value="KAJ1692752.1"/>
    <property type="molecule type" value="Genomic_DNA"/>
</dbReference>
<dbReference type="PRINTS" id="PR00624">
    <property type="entry name" value="HISTONEH5"/>
</dbReference>
<comment type="subcellular location">
    <subcellularLocation>
        <location evidence="2">Chromosome</location>
    </subcellularLocation>
    <subcellularLocation>
        <location evidence="1 6">Nucleus</location>
    </subcellularLocation>
</comment>
<keyword evidence="3 6" id="KW-0158">Chromosome</keyword>
<dbReference type="GO" id="GO:0006334">
    <property type="term" value="P:nucleosome assembly"/>
    <property type="evidence" value="ECO:0007669"/>
    <property type="project" value="InterPro"/>
</dbReference>
<keyword evidence="5 6" id="KW-0539">Nucleus</keyword>
<dbReference type="Gene3D" id="1.10.10.10">
    <property type="entry name" value="Winged helix-like DNA-binding domain superfamily/Winged helix DNA-binding domain"/>
    <property type="match status" value="1"/>
</dbReference>
<dbReference type="PANTHER" id="PTHR11467">
    <property type="entry name" value="HISTONE H1"/>
    <property type="match status" value="1"/>
</dbReference>
<name>A0A9Q0CFH1_9POAL</name>
<dbReference type="InterPro" id="IPR005818">
    <property type="entry name" value="Histone_H1/H5_H15"/>
</dbReference>
<evidence type="ECO:0000313" key="9">
    <source>
        <dbReference type="EMBL" id="KAJ1692752.1"/>
    </source>
</evidence>
<dbReference type="GO" id="GO:0031492">
    <property type="term" value="F:nucleosomal DNA binding"/>
    <property type="evidence" value="ECO:0007669"/>
    <property type="project" value="TreeGrafter"/>
</dbReference>
<dbReference type="InterPro" id="IPR036390">
    <property type="entry name" value="WH_DNA-bd_sf"/>
</dbReference>
<comment type="caution">
    <text evidence="9">The sequence shown here is derived from an EMBL/GenBank/DDBJ whole genome shotgun (WGS) entry which is preliminary data.</text>
</comment>
<keyword evidence="4 6" id="KW-0238">DNA-binding</keyword>
<evidence type="ECO:0000256" key="2">
    <source>
        <dbReference type="ARBA" id="ARBA00004286"/>
    </source>
</evidence>
<evidence type="ECO:0000256" key="5">
    <source>
        <dbReference type="ARBA" id="ARBA00023242"/>
    </source>
</evidence>
<feature type="region of interest" description="Disordered" evidence="7">
    <location>
        <begin position="137"/>
        <end position="214"/>
    </location>
</feature>